<accession>A0ABW6ZRV0</accession>
<evidence type="ECO:0000313" key="3">
    <source>
        <dbReference type="Proteomes" id="UP001604002"/>
    </source>
</evidence>
<dbReference type="Proteomes" id="UP001604002">
    <property type="component" value="Unassembled WGS sequence"/>
</dbReference>
<dbReference type="InterPro" id="IPR018968">
    <property type="entry name" value="Phasin"/>
</dbReference>
<name>A0ABW6ZRV0_9HYPH</name>
<evidence type="ECO:0000259" key="1">
    <source>
        <dbReference type="Pfam" id="PF09361"/>
    </source>
</evidence>
<sequence length="184" mass="19957">MTTKFGPDLELPAEMRAIAEKNVAQARQAFETLFQNAREQVGDTEGHFEDVRTGIKDLRQKAIGLMEANVEASFDFLHRLVAAKSPQEMMSLQAEFLTSQMKSVADQAKSLGVDAKSLGETTVRSLDEHARTLAERLKTLAAAATESAQAAAQDFKAVSEKAVRDAKTAAEHAASNVTDPNQSH</sequence>
<dbReference type="Pfam" id="PF09361">
    <property type="entry name" value="Phasin_2"/>
    <property type="match status" value="1"/>
</dbReference>
<feature type="domain" description="Phasin" evidence="1">
    <location>
        <begin position="49"/>
        <end position="119"/>
    </location>
</feature>
<dbReference type="EMBL" id="JBAFVH010000002">
    <property type="protein sequence ID" value="MFG1371440.1"/>
    <property type="molecule type" value="Genomic_DNA"/>
</dbReference>
<organism evidence="2 3">
    <name type="scientific">Xanthobacter oligotrophicus</name>
    <dbReference type="NCBI Taxonomy" id="2607286"/>
    <lineage>
        <taxon>Bacteria</taxon>
        <taxon>Pseudomonadati</taxon>
        <taxon>Pseudomonadota</taxon>
        <taxon>Alphaproteobacteria</taxon>
        <taxon>Hyphomicrobiales</taxon>
        <taxon>Xanthobacteraceae</taxon>
        <taxon>Xanthobacter</taxon>
    </lineage>
</organism>
<comment type="caution">
    <text evidence="2">The sequence shown here is derived from an EMBL/GenBank/DDBJ whole genome shotgun (WGS) entry which is preliminary data.</text>
</comment>
<protein>
    <submittedName>
        <fullName evidence="2">Phasin family protein</fullName>
    </submittedName>
</protein>
<reference evidence="2 3" key="1">
    <citation type="submission" date="2024-02" db="EMBL/GenBank/DDBJ databases">
        <title>Expansion and revision of Xanthobacter and proposal of Roseixanthobacter gen. nov.</title>
        <authorList>
            <person name="Soltysiak M.P.M."/>
            <person name="Jalihal A."/>
            <person name="Ory A."/>
            <person name="Chrisophersen C."/>
            <person name="Lee A.D."/>
            <person name="Boulton J."/>
            <person name="Springer M."/>
        </authorList>
    </citation>
    <scope>NUCLEOTIDE SEQUENCE [LARGE SCALE GENOMIC DNA]</scope>
    <source>
        <strain evidence="2 3">23A</strain>
    </source>
</reference>
<keyword evidence="3" id="KW-1185">Reference proteome</keyword>
<evidence type="ECO:0000313" key="2">
    <source>
        <dbReference type="EMBL" id="MFG1371440.1"/>
    </source>
</evidence>
<gene>
    <name evidence="2" type="ORF">V5F32_04615</name>
</gene>
<dbReference type="RefSeq" id="WP_393991423.1">
    <property type="nucleotide sequence ID" value="NZ_JBAFVH010000002.1"/>
</dbReference>
<proteinExistence type="predicted"/>